<dbReference type="PANTHER" id="PTHR45947:SF3">
    <property type="entry name" value="SULFOQUINOVOSYL TRANSFERASE SQD2"/>
    <property type="match status" value="1"/>
</dbReference>
<name>A0A399RQH9_9PROT</name>
<reference evidence="3 4" key="1">
    <citation type="submission" date="2018-08" db="EMBL/GenBank/DDBJ databases">
        <title>Henriciella mobilis sp. nov., isolated from seawater.</title>
        <authorList>
            <person name="Cheng H."/>
            <person name="Wu Y.-H."/>
            <person name="Xu X.-W."/>
            <person name="Guo L.-L."/>
        </authorList>
    </citation>
    <scope>NUCLEOTIDE SEQUENCE [LARGE SCALE GENOMIC DNA]</scope>
    <source>
        <strain evidence="3 4">JN25</strain>
    </source>
</reference>
<dbReference type="RefSeq" id="WP_119375169.1">
    <property type="nucleotide sequence ID" value="NZ_QWFX01000005.1"/>
</dbReference>
<evidence type="ECO:0000259" key="2">
    <source>
        <dbReference type="Pfam" id="PF00534"/>
    </source>
</evidence>
<dbReference type="PANTHER" id="PTHR45947">
    <property type="entry name" value="SULFOQUINOVOSYL TRANSFERASE SQD2"/>
    <property type="match status" value="1"/>
</dbReference>
<dbReference type="Gene3D" id="3.40.50.2000">
    <property type="entry name" value="Glycogen Phosphorylase B"/>
    <property type="match status" value="2"/>
</dbReference>
<evidence type="ECO:0000313" key="3">
    <source>
        <dbReference type="EMBL" id="RIJ33091.1"/>
    </source>
</evidence>
<dbReference type="InterPro" id="IPR001296">
    <property type="entry name" value="Glyco_trans_1"/>
</dbReference>
<dbReference type="GO" id="GO:0016757">
    <property type="term" value="F:glycosyltransferase activity"/>
    <property type="evidence" value="ECO:0007669"/>
    <property type="project" value="InterPro"/>
</dbReference>
<feature type="region of interest" description="Disordered" evidence="1">
    <location>
        <begin position="412"/>
        <end position="433"/>
    </location>
</feature>
<dbReference type="Proteomes" id="UP000266385">
    <property type="component" value="Unassembled WGS sequence"/>
</dbReference>
<evidence type="ECO:0000313" key="4">
    <source>
        <dbReference type="Proteomes" id="UP000266385"/>
    </source>
</evidence>
<accession>A0A399RQH9</accession>
<dbReference type="InterPro" id="IPR050194">
    <property type="entry name" value="Glycosyltransferase_grp1"/>
</dbReference>
<comment type="caution">
    <text evidence="3">The sequence shown here is derived from an EMBL/GenBank/DDBJ whole genome shotgun (WGS) entry which is preliminary data.</text>
</comment>
<keyword evidence="4" id="KW-1185">Reference proteome</keyword>
<proteinExistence type="predicted"/>
<dbReference type="SUPFAM" id="SSF53756">
    <property type="entry name" value="UDP-Glycosyltransferase/glycogen phosphorylase"/>
    <property type="match status" value="1"/>
</dbReference>
<organism evidence="3 4">
    <name type="scientific">Henriciella mobilis</name>
    <dbReference type="NCBI Taxonomy" id="2305467"/>
    <lineage>
        <taxon>Bacteria</taxon>
        <taxon>Pseudomonadati</taxon>
        <taxon>Pseudomonadota</taxon>
        <taxon>Alphaproteobacteria</taxon>
        <taxon>Hyphomonadales</taxon>
        <taxon>Hyphomonadaceae</taxon>
        <taxon>Henriciella</taxon>
    </lineage>
</organism>
<evidence type="ECO:0000256" key="1">
    <source>
        <dbReference type="SAM" id="MobiDB-lite"/>
    </source>
</evidence>
<dbReference type="CDD" id="cd03801">
    <property type="entry name" value="GT4_PimA-like"/>
    <property type="match status" value="1"/>
</dbReference>
<dbReference type="OrthoDB" id="9807414at2"/>
<dbReference type="EMBL" id="QWFX01000005">
    <property type="protein sequence ID" value="RIJ33091.1"/>
    <property type="molecule type" value="Genomic_DNA"/>
</dbReference>
<dbReference type="AlphaFoldDB" id="A0A399RQH9"/>
<sequence length="433" mass="48164">MDKIDRIVVIHDYSIAEGGAGILALKAVEQYRARGYPVTLLTGQATTDHLEDLGVTVSGLNSQGLLERSALQAMRDGIHNSNTVAMIGRWIAEHDTPGTVYHLNNWAQILSPTIYKALRPVADRTLVTCHDFFNVCPNGSFLHFGKSEPCDAKPMSTACFMKQCDRRNAIHKYWRFARHMHLNRIAQFDQSPSTFSFIHEEMRLKFRRAGFSAPDTVVIPNPVDAWTNARIRAEKNAGYLFVGRLGRDKGADIALKATSDAGTTITMVGSGELEREASRNFPHARLTGWLQPGEIAQYARKARALIVPSRVTEPFGLVILEAAMSGLPVIVSDSAYLSTDVEHLGFGRRFSVNDPRRLVELLEMFSHDDSLIEKMSHKAYEHAPSLCHTAASWTDAHIDVFNQKLSRASVPSSRQLEARENALRGIPSHSQFS</sequence>
<dbReference type="Pfam" id="PF00534">
    <property type="entry name" value="Glycos_transf_1"/>
    <property type="match status" value="1"/>
</dbReference>
<keyword evidence="3" id="KW-0808">Transferase</keyword>
<protein>
    <submittedName>
        <fullName evidence="3">Glycosyltransferase</fullName>
    </submittedName>
</protein>
<gene>
    <name evidence="3" type="ORF">D1223_04415</name>
</gene>
<feature type="domain" description="Glycosyl transferase family 1" evidence="2">
    <location>
        <begin position="233"/>
        <end position="381"/>
    </location>
</feature>